<keyword evidence="1" id="KW-0479">Metal-binding</keyword>
<feature type="domain" description="Arf-GAP" evidence="2">
    <location>
        <begin position="60"/>
        <end position="123"/>
    </location>
</feature>
<dbReference type="EMBL" id="JBFOLJ010000005">
    <property type="protein sequence ID" value="KAL2536092.1"/>
    <property type="molecule type" value="Genomic_DNA"/>
</dbReference>
<dbReference type="AlphaFoldDB" id="A0ABD1VFU3"/>
<dbReference type="InterPro" id="IPR038508">
    <property type="entry name" value="ArfGAP_dom_sf"/>
</dbReference>
<gene>
    <name evidence="3" type="ORF">Fot_17483</name>
</gene>
<dbReference type="InterPro" id="IPR001164">
    <property type="entry name" value="ArfGAP_dom"/>
</dbReference>
<keyword evidence="4" id="KW-1185">Reference proteome</keyword>
<keyword evidence="1" id="KW-0863">Zinc-finger</keyword>
<dbReference type="GO" id="GO:0008270">
    <property type="term" value="F:zinc ion binding"/>
    <property type="evidence" value="ECO:0007669"/>
    <property type="project" value="UniProtKB-KW"/>
</dbReference>
<comment type="caution">
    <text evidence="3">The sequence shown here is derived from an EMBL/GenBank/DDBJ whole genome shotgun (WGS) entry which is preliminary data.</text>
</comment>
<dbReference type="PROSITE" id="PS50115">
    <property type="entry name" value="ARFGAP"/>
    <property type="match status" value="1"/>
</dbReference>
<name>A0ABD1VFU3_9LAMI</name>
<dbReference type="PANTHER" id="PTHR47021">
    <property type="entry name" value="ADP-RIBOSYLATION FACTOR GTPASE-ACTIVATING PROTEIN AGD6-RELATED"/>
    <property type="match status" value="1"/>
</dbReference>
<organism evidence="3 4">
    <name type="scientific">Forsythia ovata</name>
    <dbReference type="NCBI Taxonomy" id="205694"/>
    <lineage>
        <taxon>Eukaryota</taxon>
        <taxon>Viridiplantae</taxon>
        <taxon>Streptophyta</taxon>
        <taxon>Embryophyta</taxon>
        <taxon>Tracheophyta</taxon>
        <taxon>Spermatophyta</taxon>
        <taxon>Magnoliopsida</taxon>
        <taxon>eudicotyledons</taxon>
        <taxon>Gunneridae</taxon>
        <taxon>Pentapetalae</taxon>
        <taxon>asterids</taxon>
        <taxon>lamiids</taxon>
        <taxon>Lamiales</taxon>
        <taxon>Oleaceae</taxon>
        <taxon>Forsythieae</taxon>
        <taxon>Forsythia</taxon>
    </lineage>
</organism>
<reference evidence="4" key="1">
    <citation type="submission" date="2024-07" db="EMBL/GenBank/DDBJ databases">
        <title>Two chromosome-level genome assemblies of Korean endemic species Abeliophyllum distichum and Forsythia ovata (Oleaceae).</title>
        <authorList>
            <person name="Jang H."/>
        </authorList>
    </citation>
    <scope>NUCLEOTIDE SEQUENCE [LARGE SCALE GENOMIC DNA]</scope>
</reference>
<sequence length="133" mass="14906">MYLTAYTCTNQIVAFFHLTHSDKIACQVIKLQEPPHLTFHLSPNNGSFASAPGAPIATGEHRNKICVDCSQKNQQWASVSYGIFMCLECSGKHRGLGVHISFVRSMTMDSWSEIQLKKMELGGIDQFQIMKIK</sequence>
<evidence type="ECO:0000259" key="2">
    <source>
        <dbReference type="PROSITE" id="PS50115"/>
    </source>
</evidence>
<protein>
    <submittedName>
        <fullName evidence="3">ADP-ribosylation factor GTPase-activating protein 1</fullName>
    </submittedName>
</protein>
<evidence type="ECO:0000313" key="3">
    <source>
        <dbReference type="EMBL" id="KAL2536092.1"/>
    </source>
</evidence>
<dbReference type="SMART" id="SM00105">
    <property type="entry name" value="ArfGap"/>
    <property type="match status" value="1"/>
</dbReference>
<dbReference type="PRINTS" id="PR00405">
    <property type="entry name" value="REVINTRACTNG"/>
</dbReference>
<dbReference type="SUPFAM" id="SSF57863">
    <property type="entry name" value="ArfGap/RecO-like zinc finger"/>
    <property type="match status" value="1"/>
</dbReference>
<proteinExistence type="predicted"/>
<accession>A0ABD1VFU3</accession>
<dbReference type="Pfam" id="PF01412">
    <property type="entry name" value="ArfGap"/>
    <property type="match status" value="1"/>
</dbReference>
<dbReference type="Proteomes" id="UP001604277">
    <property type="component" value="Unassembled WGS sequence"/>
</dbReference>
<evidence type="ECO:0000313" key="4">
    <source>
        <dbReference type="Proteomes" id="UP001604277"/>
    </source>
</evidence>
<dbReference type="Gene3D" id="1.10.220.150">
    <property type="entry name" value="Arf GTPase activating protein"/>
    <property type="match status" value="1"/>
</dbReference>
<dbReference type="InterPro" id="IPR037278">
    <property type="entry name" value="ARFGAP/RecO"/>
</dbReference>
<keyword evidence="1" id="KW-0862">Zinc</keyword>
<dbReference type="PANTHER" id="PTHR47021:SF4">
    <property type="entry name" value="ADP-RIBOSYLATION FACTOR GTPASE-ACTIVATING PROTEIN AGD6-RELATED"/>
    <property type="match status" value="1"/>
</dbReference>
<evidence type="ECO:0000256" key="1">
    <source>
        <dbReference type="PROSITE-ProRule" id="PRU00288"/>
    </source>
</evidence>
<dbReference type="InterPro" id="IPR044519">
    <property type="entry name" value="ARF_GAP_AGD6/7"/>
</dbReference>